<gene>
    <name evidence="1" type="ORF">RJT34_21743</name>
</gene>
<sequence>MQIFLHVLDVSLAYQASTRHEINELSLGLWPDALYGVYAKYVHVRMTCLNVVKCIPAVVNRYLPENVEVATSIWIALHDLEKLLKWQKIYGIIMGCTVELFKALSHIRVAPLEVLAVALDEYPVKVLLCLHKGSAPHHLG</sequence>
<proteinExistence type="predicted"/>
<dbReference type="AlphaFoldDB" id="A0AAN9IUJ9"/>
<dbReference type="EMBL" id="JAYKXN010000005">
    <property type="protein sequence ID" value="KAK7286620.1"/>
    <property type="molecule type" value="Genomic_DNA"/>
</dbReference>
<evidence type="ECO:0000313" key="2">
    <source>
        <dbReference type="Proteomes" id="UP001359559"/>
    </source>
</evidence>
<evidence type="ECO:0000313" key="1">
    <source>
        <dbReference type="EMBL" id="KAK7286620.1"/>
    </source>
</evidence>
<protein>
    <submittedName>
        <fullName evidence="1">Uncharacterized protein</fullName>
    </submittedName>
</protein>
<name>A0AAN9IUJ9_CLITE</name>
<reference evidence="1 2" key="1">
    <citation type="submission" date="2024-01" db="EMBL/GenBank/DDBJ databases">
        <title>The genomes of 5 underutilized Papilionoideae crops provide insights into root nodulation and disease resistance.</title>
        <authorList>
            <person name="Yuan L."/>
        </authorList>
    </citation>
    <scope>NUCLEOTIDE SEQUENCE [LARGE SCALE GENOMIC DNA]</scope>
    <source>
        <strain evidence="1">LY-2023</strain>
        <tissue evidence="1">Leaf</tissue>
    </source>
</reference>
<organism evidence="1 2">
    <name type="scientific">Clitoria ternatea</name>
    <name type="common">Butterfly pea</name>
    <dbReference type="NCBI Taxonomy" id="43366"/>
    <lineage>
        <taxon>Eukaryota</taxon>
        <taxon>Viridiplantae</taxon>
        <taxon>Streptophyta</taxon>
        <taxon>Embryophyta</taxon>
        <taxon>Tracheophyta</taxon>
        <taxon>Spermatophyta</taxon>
        <taxon>Magnoliopsida</taxon>
        <taxon>eudicotyledons</taxon>
        <taxon>Gunneridae</taxon>
        <taxon>Pentapetalae</taxon>
        <taxon>rosids</taxon>
        <taxon>fabids</taxon>
        <taxon>Fabales</taxon>
        <taxon>Fabaceae</taxon>
        <taxon>Papilionoideae</taxon>
        <taxon>50 kb inversion clade</taxon>
        <taxon>NPAAA clade</taxon>
        <taxon>indigoferoid/millettioid clade</taxon>
        <taxon>Phaseoleae</taxon>
        <taxon>Clitoria</taxon>
    </lineage>
</organism>
<accession>A0AAN9IUJ9</accession>
<dbReference type="Proteomes" id="UP001359559">
    <property type="component" value="Unassembled WGS sequence"/>
</dbReference>
<comment type="caution">
    <text evidence="1">The sequence shown here is derived from an EMBL/GenBank/DDBJ whole genome shotgun (WGS) entry which is preliminary data.</text>
</comment>
<keyword evidence="2" id="KW-1185">Reference proteome</keyword>